<name>A0A371HQ49_MUCPR</name>
<proteinExistence type="predicted"/>
<keyword evidence="4" id="KW-0804">Transcription</keyword>
<feature type="compositionally biased region" description="Basic and acidic residues" evidence="6">
    <location>
        <begin position="16"/>
        <end position="26"/>
    </location>
</feature>
<accession>A0A371HQ49</accession>
<evidence type="ECO:0000256" key="6">
    <source>
        <dbReference type="SAM" id="MobiDB-lite"/>
    </source>
</evidence>
<evidence type="ECO:0000256" key="3">
    <source>
        <dbReference type="ARBA" id="ARBA00023125"/>
    </source>
</evidence>
<dbReference type="PROSITE" id="PS50863">
    <property type="entry name" value="B3"/>
    <property type="match status" value="1"/>
</dbReference>
<comment type="caution">
    <text evidence="8">The sequence shown here is derived from an EMBL/GenBank/DDBJ whole genome shotgun (WGS) entry which is preliminary data.</text>
</comment>
<keyword evidence="9" id="KW-1185">Reference proteome</keyword>
<evidence type="ECO:0000256" key="2">
    <source>
        <dbReference type="ARBA" id="ARBA00023015"/>
    </source>
</evidence>
<dbReference type="GO" id="GO:0003677">
    <property type="term" value="F:DNA binding"/>
    <property type="evidence" value="ECO:0007669"/>
    <property type="project" value="UniProtKB-KW"/>
</dbReference>
<gene>
    <name evidence="8" type="ORF">CR513_11337</name>
</gene>
<dbReference type="GO" id="GO:0005634">
    <property type="term" value="C:nucleus"/>
    <property type="evidence" value="ECO:0007669"/>
    <property type="project" value="UniProtKB-SubCell"/>
</dbReference>
<sequence>MERAKTKTNGKKGRPAKKEKVADPRKQAGLNGGWRGFSIAHNILQMDVLIFYLVQPSKFKVYIIRSQGSDEVDGALGLLWMKHKTKFTASFLSIVVNGVVIDSELSKKVRSSVAARGGFFMRALTLNWRLE</sequence>
<feature type="domain" description="TF-B3" evidence="7">
    <location>
        <begin position="1"/>
        <end position="67"/>
    </location>
</feature>
<evidence type="ECO:0000256" key="5">
    <source>
        <dbReference type="ARBA" id="ARBA00023242"/>
    </source>
</evidence>
<evidence type="ECO:0000259" key="7">
    <source>
        <dbReference type="PROSITE" id="PS50863"/>
    </source>
</evidence>
<evidence type="ECO:0000256" key="1">
    <source>
        <dbReference type="ARBA" id="ARBA00004123"/>
    </source>
</evidence>
<dbReference type="AlphaFoldDB" id="A0A371HQ49"/>
<keyword evidence="2" id="KW-0805">Transcription regulation</keyword>
<dbReference type="EMBL" id="QJKJ01001989">
    <property type="protein sequence ID" value="RDY04882.1"/>
    <property type="molecule type" value="Genomic_DNA"/>
</dbReference>
<dbReference type="Proteomes" id="UP000257109">
    <property type="component" value="Unassembled WGS sequence"/>
</dbReference>
<dbReference type="OrthoDB" id="1909330at2759"/>
<dbReference type="InterPro" id="IPR015300">
    <property type="entry name" value="DNA-bd_pseudobarrel_sf"/>
</dbReference>
<dbReference type="SUPFAM" id="SSF101936">
    <property type="entry name" value="DNA-binding pseudobarrel domain"/>
    <property type="match status" value="1"/>
</dbReference>
<keyword evidence="5" id="KW-0539">Nucleus</keyword>
<evidence type="ECO:0000256" key="4">
    <source>
        <dbReference type="ARBA" id="ARBA00023163"/>
    </source>
</evidence>
<protein>
    <submittedName>
        <fullName evidence="8">B3 domain-containing protein</fullName>
    </submittedName>
</protein>
<dbReference type="Gene3D" id="2.40.330.10">
    <property type="entry name" value="DNA-binding pseudobarrel domain"/>
    <property type="match status" value="1"/>
</dbReference>
<evidence type="ECO:0000313" key="8">
    <source>
        <dbReference type="EMBL" id="RDY04882.1"/>
    </source>
</evidence>
<comment type="subcellular location">
    <subcellularLocation>
        <location evidence="1">Nucleus</location>
    </subcellularLocation>
</comment>
<feature type="compositionally biased region" description="Basic residues" evidence="6">
    <location>
        <begin position="1"/>
        <end position="15"/>
    </location>
</feature>
<evidence type="ECO:0000313" key="9">
    <source>
        <dbReference type="Proteomes" id="UP000257109"/>
    </source>
</evidence>
<organism evidence="8 9">
    <name type="scientific">Mucuna pruriens</name>
    <name type="common">Velvet bean</name>
    <name type="synonym">Dolichos pruriens</name>
    <dbReference type="NCBI Taxonomy" id="157652"/>
    <lineage>
        <taxon>Eukaryota</taxon>
        <taxon>Viridiplantae</taxon>
        <taxon>Streptophyta</taxon>
        <taxon>Embryophyta</taxon>
        <taxon>Tracheophyta</taxon>
        <taxon>Spermatophyta</taxon>
        <taxon>Magnoliopsida</taxon>
        <taxon>eudicotyledons</taxon>
        <taxon>Gunneridae</taxon>
        <taxon>Pentapetalae</taxon>
        <taxon>rosids</taxon>
        <taxon>fabids</taxon>
        <taxon>Fabales</taxon>
        <taxon>Fabaceae</taxon>
        <taxon>Papilionoideae</taxon>
        <taxon>50 kb inversion clade</taxon>
        <taxon>NPAAA clade</taxon>
        <taxon>indigoferoid/millettioid clade</taxon>
        <taxon>Phaseoleae</taxon>
        <taxon>Mucuna</taxon>
    </lineage>
</organism>
<feature type="non-terminal residue" evidence="8">
    <location>
        <position position="1"/>
    </location>
</feature>
<keyword evidence="3" id="KW-0238">DNA-binding</keyword>
<dbReference type="STRING" id="157652.A0A371HQ49"/>
<feature type="region of interest" description="Disordered" evidence="6">
    <location>
        <begin position="1"/>
        <end position="30"/>
    </location>
</feature>
<dbReference type="InterPro" id="IPR003340">
    <property type="entry name" value="B3_DNA-bd"/>
</dbReference>
<reference evidence="8" key="1">
    <citation type="submission" date="2018-05" db="EMBL/GenBank/DDBJ databases">
        <title>Draft genome of Mucuna pruriens seed.</title>
        <authorList>
            <person name="Nnadi N.E."/>
            <person name="Vos R."/>
            <person name="Hasami M.H."/>
            <person name="Devisetty U.K."/>
            <person name="Aguiy J.C."/>
        </authorList>
    </citation>
    <scope>NUCLEOTIDE SEQUENCE [LARGE SCALE GENOMIC DNA]</scope>
    <source>
        <strain evidence="8">JCA_2017</strain>
    </source>
</reference>